<name>A0AAJ8E401_ASPNG</name>
<accession>A0AAJ8E401</accession>
<dbReference type="AlphaFoldDB" id="A0AAJ8E401"/>
<reference evidence="2" key="2">
    <citation type="submission" date="2025-08" db="UniProtKB">
        <authorList>
            <consortium name="RefSeq"/>
        </authorList>
    </citation>
    <scope>IDENTIFICATION</scope>
</reference>
<gene>
    <name evidence="2" type="ORF">An10g00060</name>
</gene>
<proteinExistence type="predicted"/>
<feature type="region of interest" description="Disordered" evidence="1">
    <location>
        <begin position="37"/>
        <end position="89"/>
    </location>
</feature>
<evidence type="ECO:0008006" key="3">
    <source>
        <dbReference type="Google" id="ProtNLM"/>
    </source>
</evidence>
<dbReference type="KEGG" id="ang:An10g00060"/>
<protein>
    <recommendedName>
        <fullName evidence="3">Zn(2)-C6 fungal-type domain-containing protein</fullName>
    </recommendedName>
</protein>
<dbReference type="RefSeq" id="XP_059605841.1">
    <property type="nucleotide sequence ID" value="XM_059749922.1"/>
</dbReference>
<evidence type="ECO:0000256" key="1">
    <source>
        <dbReference type="SAM" id="MobiDB-lite"/>
    </source>
</evidence>
<evidence type="ECO:0000313" key="2">
    <source>
        <dbReference type="RefSeq" id="XP_059605841.1"/>
    </source>
</evidence>
<sequence length="354" mass="39777">MSERISQQKFRLSCDACREHPVCARCAAADRRCVYSSQQRIGRPRTRHTRNPPTSRSDQVGSQLHPAIRRSRSPSKELQVESSTQPTSVTIPRCESLSRHFGEACRCQVGNNVPPATESCQSSSAQSLPFSSGTTQNIAPFLGICNAEFNHCACLSVLYLLLERLRMKSQLIAPDDLYLIRDSLEKLTAVIYCEKCPQRYFSIIQNAVILGVVCLCIAESYARILEAIDREEARASRTGEQKLVNIFMIAGGLLSGQGDPESSYPFSAEMSPAEWKVLMRRLVKAEVLGIEGRRDKCFLALIEQLDERQRRWHETPPAPDCPPGYRSTCRFPDRIPTCLKLIDDARKLVDLLDI</sequence>
<organism evidence="2">
    <name type="scientific">Aspergillus niger</name>
    <dbReference type="NCBI Taxonomy" id="5061"/>
    <lineage>
        <taxon>Eukaryota</taxon>
        <taxon>Fungi</taxon>
        <taxon>Dikarya</taxon>
        <taxon>Ascomycota</taxon>
        <taxon>Pezizomycotina</taxon>
        <taxon>Eurotiomycetes</taxon>
        <taxon>Eurotiomycetidae</taxon>
        <taxon>Eurotiales</taxon>
        <taxon>Aspergillaceae</taxon>
        <taxon>Aspergillus</taxon>
        <taxon>Aspergillus subgen. Circumdati</taxon>
    </lineage>
</organism>
<dbReference type="VEuPathDB" id="FungiDB:An10g00060"/>
<reference evidence="2" key="1">
    <citation type="submission" date="2025-02" db="EMBL/GenBank/DDBJ databases">
        <authorList>
            <consortium name="NCBI Genome Project"/>
        </authorList>
    </citation>
    <scope>NUCLEOTIDE SEQUENCE</scope>
</reference>
<dbReference type="GeneID" id="84592097"/>
<feature type="compositionally biased region" description="Polar residues" evidence="1">
    <location>
        <begin position="80"/>
        <end position="89"/>
    </location>
</feature>